<dbReference type="InterPro" id="IPR023393">
    <property type="entry name" value="START-like_dom_sf"/>
</dbReference>
<sequence>MTVHDMHLEISQDIDADASDIYELISDLGRMGEWSTENVGGEWISGAPGIVGSRFLGKNRINTFEWEVPVEITVADPGTCFEFVADPDGGPYVRWTYRLEAQEAGTRVTEVWDVMELPPTLRKMTEEQLAGRKATVQGAIEATLAGIKASAEG</sequence>
<evidence type="ECO:0000313" key="1">
    <source>
        <dbReference type="EMBL" id="SUZ68561.1"/>
    </source>
</evidence>
<proteinExistence type="predicted"/>
<dbReference type="Pfam" id="PF10604">
    <property type="entry name" value="Polyketide_cyc2"/>
    <property type="match status" value="1"/>
</dbReference>
<accession>A0A381PNG1</accession>
<dbReference type="AlphaFoldDB" id="A0A381PNG1"/>
<gene>
    <name evidence="1" type="ORF">METZ01_LOCUS21415</name>
</gene>
<protein>
    <submittedName>
        <fullName evidence="1">Uncharacterized protein</fullName>
    </submittedName>
</protein>
<name>A0A381PNG1_9ZZZZ</name>
<dbReference type="InterPro" id="IPR019587">
    <property type="entry name" value="Polyketide_cyclase/dehydratase"/>
</dbReference>
<dbReference type="Gene3D" id="3.30.530.20">
    <property type="match status" value="1"/>
</dbReference>
<reference evidence="1" key="1">
    <citation type="submission" date="2018-05" db="EMBL/GenBank/DDBJ databases">
        <authorList>
            <person name="Lanie J.A."/>
            <person name="Ng W.-L."/>
            <person name="Kazmierczak K.M."/>
            <person name="Andrzejewski T.M."/>
            <person name="Davidsen T.M."/>
            <person name="Wayne K.J."/>
            <person name="Tettelin H."/>
            <person name="Glass J.I."/>
            <person name="Rusch D."/>
            <person name="Podicherti R."/>
            <person name="Tsui H.-C.T."/>
            <person name="Winkler M.E."/>
        </authorList>
    </citation>
    <scope>NUCLEOTIDE SEQUENCE</scope>
</reference>
<dbReference type="SUPFAM" id="SSF55961">
    <property type="entry name" value="Bet v1-like"/>
    <property type="match status" value="1"/>
</dbReference>
<organism evidence="1">
    <name type="scientific">marine metagenome</name>
    <dbReference type="NCBI Taxonomy" id="408172"/>
    <lineage>
        <taxon>unclassified sequences</taxon>
        <taxon>metagenomes</taxon>
        <taxon>ecological metagenomes</taxon>
    </lineage>
</organism>
<dbReference type="CDD" id="cd07812">
    <property type="entry name" value="SRPBCC"/>
    <property type="match status" value="1"/>
</dbReference>
<dbReference type="EMBL" id="UINC01001039">
    <property type="protein sequence ID" value="SUZ68561.1"/>
    <property type="molecule type" value="Genomic_DNA"/>
</dbReference>